<evidence type="ECO:0000256" key="1">
    <source>
        <dbReference type="SAM" id="MobiDB-lite"/>
    </source>
</evidence>
<feature type="transmembrane region" description="Helical" evidence="2">
    <location>
        <begin position="102"/>
        <end position="124"/>
    </location>
</feature>
<feature type="transmembrane region" description="Helical" evidence="2">
    <location>
        <begin position="171"/>
        <end position="190"/>
    </location>
</feature>
<gene>
    <name evidence="3" type="ordered locus">Francci3_2314</name>
</gene>
<feature type="region of interest" description="Disordered" evidence="1">
    <location>
        <begin position="1"/>
        <end position="24"/>
    </location>
</feature>
<sequence length="336" mass="37046">MGARHHPTRADRHPPRRHSSHLCGYSSMTPTAPGSGGDSGGAWLTRIGELFGIVLAPVTVLTALLYDFGFVRAQALFGYFGLEVSQLDFSFQDLVLRSAQVVFRPLIFLAFLVLLTLAGHALLTRQLRRRPPTSRVARGASPATGLVAMLLFLTAAGSLDLINLKLIPVRVAPVALGMAAVLTEYAVHLAEQQCHRRRRRRARRGPPPPLMSAPLTRLRRATLAATLLIALFWGFSVEADRQGNQLARGIAATVGQRSAAIVYSTDRLPLSPDYQVDEVDLTPAKTIWRWRYTGLHVLAYRANRWFLLPTSWTKDNGAPVVILTEDPTRLRVDIVP</sequence>
<dbReference type="EMBL" id="CP000249">
    <property type="protein sequence ID" value="ABD11682.1"/>
    <property type="molecule type" value="Genomic_DNA"/>
</dbReference>
<protein>
    <submittedName>
        <fullName evidence="3">Uncharacterized protein</fullName>
    </submittedName>
</protein>
<reference evidence="3 4" key="1">
    <citation type="journal article" date="2007" name="Genome Res.">
        <title>Genome characteristics of facultatively symbiotic Frankia sp. strains reflect host range and host plant biogeography.</title>
        <authorList>
            <person name="Normand P."/>
            <person name="Lapierre P."/>
            <person name="Tisa L.S."/>
            <person name="Gogarten J.P."/>
            <person name="Alloisio N."/>
            <person name="Bagnarol E."/>
            <person name="Bassi C.A."/>
            <person name="Berry A.M."/>
            <person name="Bickhart D.M."/>
            <person name="Choisne N."/>
            <person name="Couloux A."/>
            <person name="Cournoyer B."/>
            <person name="Cruveiller S."/>
            <person name="Daubin V."/>
            <person name="Demange N."/>
            <person name="Francino M.P."/>
            <person name="Goltsman E."/>
            <person name="Huang Y."/>
            <person name="Kopp O.R."/>
            <person name="Labarre L."/>
            <person name="Lapidus A."/>
            <person name="Lavire C."/>
            <person name="Marechal J."/>
            <person name="Martinez M."/>
            <person name="Mastronunzio J.E."/>
            <person name="Mullin B.C."/>
            <person name="Niemann J."/>
            <person name="Pujic P."/>
            <person name="Rawnsley T."/>
            <person name="Rouy Z."/>
            <person name="Schenowitz C."/>
            <person name="Sellstedt A."/>
            <person name="Tavares F."/>
            <person name="Tomkins J.P."/>
            <person name="Vallenet D."/>
            <person name="Valverde C."/>
            <person name="Wall L.G."/>
            <person name="Wang Y."/>
            <person name="Medigue C."/>
            <person name="Benson D.R."/>
        </authorList>
    </citation>
    <scope>NUCLEOTIDE SEQUENCE [LARGE SCALE GENOMIC DNA]</scope>
    <source>
        <strain evidence="4">DSM 45818 / CECT 9043 / CcI3</strain>
    </source>
</reference>
<proteinExistence type="predicted"/>
<keyword evidence="4" id="KW-1185">Reference proteome</keyword>
<keyword evidence="2" id="KW-0812">Transmembrane</keyword>
<dbReference type="eggNOG" id="ENOG502ZD2Q">
    <property type="taxonomic scope" value="Bacteria"/>
</dbReference>
<evidence type="ECO:0000256" key="2">
    <source>
        <dbReference type="SAM" id="Phobius"/>
    </source>
</evidence>
<keyword evidence="2" id="KW-1133">Transmembrane helix</keyword>
<dbReference type="STRING" id="106370.Francci3_2314"/>
<keyword evidence="2" id="KW-0472">Membrane</keyword>
<dbReference type="KEGG" id="fra:Francci3_2314"/>
<organism evidence="3 4">
    <name type="scientific">Frankia casuarinae (strain DSM 45818 / CECT 9043 / HFP020203 / CcI3)</name>
    <dbReference type="NCBI Taxonomy" id="106370"/>
    <lineage>
        <taxon>Bacteria</taxon>
        <taxon>Bacillati</taxon>
        <taxon>Actinomycetota</taxon>
        <taxon>Actinomycetes</taxon>
        <taxon>Frankiales</taxon>
        <taxon>Frankiaceae</taxon>
        <taxon>Frankia</taxon>
    </lineage>
</organism>
<feature type="transmembrane region" description="Helical" evidence="2">
    <location>
        <begin position="136"/>
        <end position="159"/>
    </location>
</feature>
<dbReference type="AlphaFoldDB" id="Q2JAL0"/>
<feature type="transmembrane region" description="Helical" evidence="2">
    <location>
        <begin position="50"/>
        <end position="82"/>
    </location>
</feature>
<accession>Q2JAL0</accession>
<dbReference type="HOGENOM" id="CLU_079845_0_0_11"/>
<name>Q2JAL0_FRACC</name>
<dbReference type="Proteomes" id="UP000001937">
    <property type="component" value="Chromosome"/>
</dbReference>
<evidence type="ECO:0000313" key="4">
    <source>
        <dbReference type="Proteomes" id="UP000001937"/>
    </source>
</evidence>
<evidence type="ECO:0000313" key="3">
    <source>
        <dbReference type="EMBL" id="ABD11682.1"/>
    </source>
</evidence>